<keyword evidence="2" id="KW-1185">Reference proteome</keyword>
<dbReference type="GeneID" id="106817734"/>
<evidence type="ECO:0000313" key="2">
    <source>
        <dbReference type="Proteomes" id="UP000695022"/>
    </source>
</evidence>
<sequence>MNREKFRSVDFLPDPEPDQTRTRNDPTANPGEELHYRCFEDVYQTATTEDHRPSKNPPKKKPSFGHGFSPSQRHVTNVDMMLQCSECDQWRLLFCKTKLSRTQKATLKRIIDDADYTFSATLDEMEFPDDFPDILVRSHRCHDPIESLYYGCSYDVICVHCSTGDHLLHVEDTNPYYPQCQGCMDAGKEKIPRKGGSKD</sequence>
<dbReference type="RefSeq" id="XP_014677905.1">
    <property type="nucleotide sequence ID" value="XM_014822419.1"/>
</dbReference>
<reference evidence="3" key="1">
    <citation type="submission" date="2025-08" db="UniProtKB">
        <authorList>
            <consortium name="RefSeq"/>
        </authorList>
    </citation>
    <scope>IDENTIFICATION</scope>
</reference>
<name>A0ABM1F0D4_PRICU</name>
<gene>
    <name evidence="3" type="primary">LOC106817734</name>
</gene>
<accession>A0ABM1F0D4</accession>
<protein>
    <submittedName>
        <fullName evidence="3">Uncharacterized protein LOC106817734</fullName>
    </submittedName>
</protein>
<evidence type="ECO:0000313" key="3">
    <source>
        <dbReference type="RefSeq" id="XP_014677905.1"/>
    </source>
</evidence>
<evidence type="ECO:0000256" key="1">
    <source>
        <dbReference type="SAM" id="MobiDB-lite"/>
    </source>
</evidence>
<feature type="region of interest" description="Disordered" evidence="1">
    <location>
        <begin position="46"/>
        <end position="70"/>
    </location>
</feature>
<dbReference type="Proteomes" id="UP000695022">
    <property type="component" value="Unplaced"/>
</dbReference>
<proteinExistence type="predicted"/>
<organism evidence="2 3">
    <name type="scientific">Priapulus caudatus</name>
    <name type="common">Priapulid worm</name>
    <dbReference type="NCBI Taxonomy" id="37621"/>
    <lineage>
        <taxon>Eukaryota</taxon>
        <taxon>Metazoa</taxon>
        <taxon>Ecdysozoa</taxon>
        <taxon>Scalidophora</taxon>
        <taxon>Priapulida</taxon>
        <taxon>Priapulimorpha</taxon>
        <taxon>Priapulimorphida</taxon>
        <taxon>Priapulidae</taxon>
        <taxon>Priapulus</taxon>
    </lineage>
</organism>
<feature type="region of interest" description="Disordered" evidence="1">
    <location>
        <begin position="1"/>
        <end position="33"/>
    </location>
</feature>